<evidence type="ECO:0000256" key="1">
    <source>
        <dbReference type="ARBA" id="ARBA00022801"/>
    </source>
</evidence>
<dbReference type="InterPro" id="IPR029021">
    <property type="entry name" value="Prot-tyrosine_phosphatase-like"/>
</dbReference>
<organism evidence="6 7">
    <name type="scientific">Plutella xylostella</name>
    <name type="common">Diamondback moth</name>
    <name type="synonym">Plutella maculipennis</name>
    <dbReference type="NCBI Taxonomy" id="51655"/>
    <lineage>
        <taxon>Eukaryota</taxon>
        <taxon>Metazoa</taxon>
        <taxon>Ecdysozoa</taxon>
        <taxon>Arthropoda</taxon>
        <taxon>Hexapoda</taxon>
        <taxon>Insecta</taxon>
        <taxon>Pterygota</taxon>
        <taxon>Neoptera</taxon>
        <taxon>Endopterygota</taxon>
        <taxon>Lepidoptera</taxon>
        <taxon>Glossata</taxon>
        <taxon>Ditrysia</taxon>
        <taxon>Yponomeutoidea</taxon>
        <taxon>Plutellidae</taxon>
        <taxon>Plutella</taxon>
    </lineage>
</organism>
<dbReference type="PROSITE" id="PS00383">
    <property type="entry name" value="TYR_PHOSPHATASE_1"/>
    <property type="match status" value="1"/>
</dbReference>
<evidence type="ECO:0000313" key="6">
    <source>
        <dbReference type="EMBL" id="KAG7300944.1"/>
    </source>
</evidence>
<feature type="region of interest" description="Disordered" evidence="3">
    <location>
        <begin position="541"/>
        <end position="577"/>
    </location>
</feature>
<dbReference type="PROSITE" id="PS50054">
    <property type="entry name" value="TYR_PHOSPHATASE_DUAL"/>
    <property type="match status" value="1"/>
</dbReference>
<dbReference type="PROSITE" id="PS50056">
    <property type="entry name" value="TYR_PHOSPHATASE_2"/>
    <property type="match status" value="1"/>
</dbReference>
<evidence type="ECO:0000256" key="2">
    <source>
        <dbReference type="ARBA" id="ARBA00022912"/>
    </source>
</evidence>
<feature type="compositionally biased region" description="Low complexity" evidence="3">
    <location>
        <begin position="437"/>
        <end position="449"/>
    </location>
</feature>
<dbReference type="InterPro" id="IPR020422">
    <property type="entry name" value="TYR_PHOSPHATASE_DUAL_dom"/>
</dbReference>
<comment type="caution">
    <text evidence="6">The sequence shown here is derived from an EMBL/GenBank/DDBJ whole genome shotgun (WGS) entry which is preliminary data.</text>
</comment>
<protein>
    <recommendedName>
        <fullName evidence="8">Protein-tyrosine-phosphatase</fullName>
    </recommendedName>
</protein>
<dbReference type="PANTHER" id="PTHR23339">
    <property type="entry name" value="TYROSINE SPECIFIC PROTEIN PHOSPHATASE AND DUAL SPECIFICITY PROTEIN PHOSPHATASE"/>
    <property type="match status" value="1"/>
</dbReference>
<feature type="compositionally biased region" description="Polar residues" evidence="3">
    <location>
        <begin position="318"/>
        <end position="335"/>
    </location>
</feature>
<name>A0ABQ7Q6S7_PLUXY</name>
<evidence type="ECO:0000259" key="4">
    <source>
        <dbReference type="PROSITE" id="PS50054"/>
    </source>
</evidence>
<feature type="compositionally biased region" description="Polar residues" evidence="3">
    <location>
        <begin position="451"/>
        <end position="467"/>
    </location>
</feature>
<sequence length="577" mass="64837">MYTITILDCLQAIKKARELGFFNFQDFDLEEFDKYGNIQGGDLNWIIPDKFLAFIGPVDCSISQFSFYHNPQKYIEYFLQNNIGLVIRLNKRFYDGNVFRNKGIAHLDLFFPDGSCPPRHILFKFLQISEEVNCAIAVHCKAGLGRTGSLIGAYLMKHYRMTALEAISWMRICRPGSVIGHQQDWLQKLEPWLIKQGNLYRKRVYQNADELPIHPYGVYSIAKKDFRQRATILRNKSPSPPPPFQRGLKSYIEHPIRPQASKVREASDKKAEKHQAERRPSPSKNNFTSKNLSNKGNEKLYSRSKTSPIGAGDPRIPSPSQTSRDSRKSNVSHTKNLCGFQPMPPFHVLNTPIIKNINDAKNFLLRPYSFGEEKRRESTTPSKIVTHYSSKPSKLCETLPSIVRKPPSQISTTNATATGTAIRGLQPTQNQSRRLGRSPSPSPTRSMSPVVRNSPSPIPTMNSTFNNRRGKDKMISSRSTLPSLGAASLGARRTAPGGGGGAAAPSVRSDERPLATQGDMLNSIKLQRRLKESMQSDRNCALYNKDNSSGPIKQQHSSSRQVKPAEPSMTKVIRKPR</sequence>
<dbReference type="InterPro" id="IPR050561">
    <property type="entry name" value="PTP"/>
</dbReference>
<dbReference type="SMART" id="SM00195">
    <property type="entry name" value="DSPc"/>
    <property type="match status" value="1"/>
</dbReference>
<feature type="compositionally biased region" description="Polar residues" evidence="3">
    <location>
        <begin position="545"/>
        <end position="561"/>
    </location>
</feature>
<feature type="domain" description="Tyrosine specific protein phosphatases" evidence="5">
    <location>
        <begin position="136"/>
        <end position="185"/>
    </location>
</feature>
<feature type="region of interest" description="Disordered" evidence="3">
    <location>
        <begin position="402"/>
        <end position="475"/>
    </location>
</feature>
<proteinExistence type="predicted"/>
<evidence type="ECO:0000313" key="7">
    <source>
        <dbReference type="Proteomes" id="UP000823941"/>
    </source>
</evidence>
<keyword evidence="2" id="KW-0904">Protein phosphatase</keyword>
<feature type="compositionally biased region" description="Polar residues" evidence="3">
    <location>
        <begin position="282"/>
        <end position="295"/>
    </location>
</feature>
<keyword evidence="1" id="KW-0378">Hydrolase</keyword>
<dbReference type="InterPro" id="IPR000387">
    <property type="entry name" value="Tyr_Pase_dom"/>
</dbReference>
<dbReference type="EMBL" id="JAHIBW010000020">
    <property type="protein sequence ID" value="KAG7300944.1"/>
    <property type="molecule type" value="Genomic_DNA"/>
</dbReference>
<accession>A0ABQ7Q6S7</accession>
<dbReference type="InterPro" id="IPR044506">
    <property type="entry name" value="CDC14_C"/>
</dbReference>
<dbReference type="InterPro" id="IPR016130">
    <property type="entry name" value="Tyr_Pase_AS"/>
</dbReference>
<dbReference type="InterPro" id="IPR000340">
    <property type="entry name" value="Dual-sp_phosphatase_cat-dom"/>
</dbReference>
<dbReference type="Pfam" id="PF00782">
    <property type="entry name" value="DSPc"/>
    <property type="match status" value="1"/>
</dbReference>
<gene>
    <name evidence="6" type="ORF">JYU34_015295</name>
</gene>
<dbReference type="SUPFAM" id="SSF52799">
    <property type="entry name" value="(Phosphotyrosine protein) phosphatases II"/>
    <property type="match status" value="1"/>
</dbReference>
<dbReference type="Proteomes" id="UP000823941">
    <property type="component" value="Chromosome 20"/>
</dbReference>
<feature type="compositionally biased region" description="Polar residues" evidence="3">
    <location>
        <begin position="408"/>
        <end position="419"/>
    </location>
</feature>
<evidence type="ECO:0008006" key="8">
    <source>
        <dbReference type="Google" id="ProtNLM"/>
    </source>
</evidence>
<evidence type="ECO:0000259" key="5">
    <source>
        <dbReference type="PROSITE" id="PS50056"/>
    </source>
</evidence>
<evidence type="ECO:0000256" key="3">
    <source>
        <dbReference type="SAM" id="MobiDB-lite"/>
    </source>
</evidence>
<keyword evidence="7" id="KW-1185">Reference proteome</keyword>
<dbReference type="Gene3D" id="3.90.190.10">
    <property type="entry name" value="Protein tyrosine phosphatase superfamily"/>
    <property type="match status" value="1"/>
</dbReference>
<feature type="compositionally biased region" description="Basic and acidic residues" evidence="3">
    <location>
        <begin position="256"/>
        <end position="280"/>
    </location>
</feature>
<feature type="domain" description="Tyrosine-protein phosphatase" evidence="4">
    <location>
        <begin position="41"/>
        <end position="198"/>
    </location>
</feature>
<feature type="region of interest" description="Disordered" evidence="3">
    <location>
        <begin position="489"/>
        <end position="522"/>
    </location>
</feature>
<reference evidence="6 7" key="1">
    <citation type="submission" date="2021-06" db="EMBL/GenBank/DDBJ databases">
        <title>A haploid diamondback moth (Plutella xylostella L.) genome assembly resolves 31 chromosomes and identifies a diamide resistance mutation.</title>
        <authorList>
            <person name="Ward C.M."/>
            <person name="Perry K.D."/>
            <person name="Baker G."/>
            <person name="Powis K."/>
            <person name="Heckel D.G."/>
            <person name="Baxter S.W."/>
        </authorList>
    </citation>
    <scope>NUCLEOTIDE SEQUENCE [LARGE SCALE GENOMIC DNA]</scope>
    <source>
        <strain evidence="6 7">LV</strain>
        <tissue evidence="6">Single pupa</tissue>
    </source>
</reference>
<dbReference type="CDD" id="cd14499">
    <property type="entry name" value="CDC14_C"/>
    <property type="match status" value="1"/>
</dbReference>
<feature type="region of interest" description="Disordered" evidence="3">
    <location>
        <begin position="256"/>
        <end position="344"/>
    </location>
</feature>